<feature type="domain" description="Endonuclease GajA/Old nuclease/RecF-like AAA" evidence="1">
    <location>
        <begin position="1"/>
        <end position="390"/>
    </location>
</feature>
<reference evidence="3" key="2">
    <citation type="journal article" date="2018" name="ISME J.">
        <title>A dynamic microbial community with high functional redundancy inhabits the cold, oxic subseafloor aquifer.</title>
        <authorList>
            <person name="Tully B.J."/>
            <person name="Wheat C.G."/>
            <person name="Glazer B.T."/>
            <person name="Huber J.A."/>
        </authorList>
    </citation>
    <scope>NUCLEOTIDE SEQUENCE</scope>
    <source>
        <strain evidence="3">NORP83</strain>
    </source>
</reference>
<dbReference type="AlphaFoldDB" id="A0A2A4Z2F7"/>
<dbReference type="InterPro" id="IPR041685">
    <property type="entry name" value="AAA_GajA/Old/RecF-like"/>
</dbReference>
<feature type="domain" description="OLD protein-like TOPRIM" evidence="2">
    <location>
        <begin position="462"/>
        <end position="526"/>
    </location>
</feature>
<name>A0A2A4Z2F7_9PROT</name>
<gene>
    <name evidence="3" type="ORF">COB13_07685</name>
</gene>
<protein>
    <submittedName>
        <fullName evidence="3">ATP-dependent endonuclease</fullName>
    </submittedName>
</protein>
<keyword evidence="3" id="KW-0378">Hydrolase</keyword>
<dbReference type="InterPro" id="IPR034139">
    <property type="entry name" value="TOPRIM_OLD"/>
</dbReference>
<accession>A0A2A4Z2F7</accession>
<dbReference type="GO" id="GO:0004519">
    <property type="term" value="F:endonuclease activity"/>
    <property type="evidence" value="ECO:0007669"/>
    <property type="project" value="UniProtKB-KW"/>
</dbReference>
<dbReference type="EMBL" id="NVUS01000008">
    <property type="protein sequence ID" value="PCJ01233.1"/>
    <property type="molecule type" value="Genomic_DNA"/>
</dbReference>
<keyword evidence="3" id="KW-0540">Nuclease</keyword>
<evidence type="ECO:0000259" key="1">
    <source>
        <dbReference type="Pfam" id="PF13175"/>
    </source>
</evidence>
<keyword evidence="3" id="KW-0255">Endonuclease</keyword>
<dbReference type="PANTHER" id="PTHR43581">
    <property type="entry name" value="ATP/GTP PHOSPHATASE"/>
    <property type="match status" value="1"/>
</dbReference>
<reference key="1">
    <citation type="submission" date="2017-08" db="EMBL/GenBank/DDBJ databases">
        <title>A dynamic microbial community with high functional redundancy inhabits the cold, oxic subseafloor aquifer.</title>
        <authorList>
            <person name="Tully B.J."/>
            <person name="Wheat C.G."/>
            <person name="Glazer B.T."/>
            <person name="Huber J.A."/>
        </authorList>
    </citation>
    <scope>NUCLEOTIDE SEQUENCE [LARGE SCALE GENOMIC DNA]</scope>
</reference>
<proteinExistence type="predicted"/>
<sequence length="688" mass="78209">MKIKNALIKNFRRLEDVEIDFDTKETVFVGPNNSGKTSATLAFRCFLDGREFRIHDFSVACLSKINTFTYENDADSHELPKIELDIWFSIDTENIEFGRAFNLIPNLSDTFDEVGVRCSFAVIDSEKLWADYIAAYPLENGSRKKQITHFLDLPQNLKKYFHREYHLLERNGEEIDASLLEKTHGKNILRNLVKVDFIDAQRNIDDYELGRSSKLSAAFASFYQKNLDHADAAEEAVQVIDENNDRLTAHYEKHFTDLMSVIKGLGVPSVHDRDLRITSALSSEAALKGSTELTYVDSDSGNELPEAYNGLGFKNLVYLAVQIRHYHLQWINTEENRPLCQIIFIEEPEVHLHAQVQQCFISNMWKILNDATPENVSVPQLIITTHSSHILDAVEFAKVRYFRRCLSAEANAGTVTTLNATKVHNLQKFQPEQFVEDGVTISPEKSLLFLKRYLRLTHCDLFFADAAIMVEGTVEKLLLPKMIDKVADGLNSKYLTILEIGGAYAHRFASLLDFLDIPYIVITDIDSAEPTGRHKACRTDVSDAVTSNAALKSFFNIDTIAGLSAVTMVQKEQSNGLRYVTFQKPVDVQLKTNQHSLHARTLEEAFIYENYQIIESGDLAIKISLPTNEDEIFEYVYKTVKSSSFKKTQFALDVLISSADWIVPSYIEESLVWLNTRLSEVDSTRTQE</sequence>
<dbReference type="InterPro" id="IPR027417">
    <property type="entry name" value="P-loop_NTPase"/>
</dbReference>
<dbReference type="InterPro" id="IPR051396">
    <property type="entry name" value="Bact_Antivir_Def_Nuclease"/>
</dbReference>
<dbReference type="Gene3D" id="3.40.50.300">
    <property type="entry name" value="P-loop containing nucleotide triphosphate hydrolases"/>
    <property type="match status" value="1"/>
</dbReference>
<organism evidence="3">
    <name type="scientific">OCS116 cluster bacterium</name>
    <dbReference type="NCBI Taxonomy" id="2030921"/>
    <lineage>
        <taxon>Bacteria</taxon>
        <taxon>Pseudomonadati</taxon>
        <taxon>Pseudomonadota</taxon>
        <taxon>Alphaproteobacteria</taxon>
        <taxon>OCS116 cluster</taxon>
    </lineage>
</organism>
<dbReference type="Pfam" id="PF20469">
    <property type="entry name" value="OLD-like_TOPRIM"/>
    <property type="match status" value="1"/>
</dbReference>
<dbReference type="CDD" id="cd01026">
    <property type="entry name" value="TOPRIM_OLD"/>
    <property type="match status" value="1"/>
</dbReference>
<dbReference type="PANTHER" id="PTHR43581:SF2">
    <property type="entry name" value="EXCINUCLEASE ATPASE SUBUNIT"/>
    <property type="match status" value="1"/>
</dbReference>
<evidence type="ECO:0000259" key="2">
    <source>
        <dbReference type="Pfam" id="PF20469"/>
    </source>
</evidence>
<evidence type="ECO:0000313" key="3">
    <source>
        <dbReference type="EMBL" id="PCJ01233.1"/>
    </source>
</evidence>
<dbReference type="SUPFAM" id="SSF52540">
    <property type="entry name" value="P-loop containing nucleoside triphosphate hydrolases"/>
    <property type="match status" value="1"/>
</dbReference>
<dbReference type="Pfam" id="PF13175">
    <property type="entry name" value="AAA_15"/>
    <property type="match status" value="1"/>
</dbReference>
<comment type="caution">
    <text evidence="3">The sequence shown here is derived from an EMBL/GenBank/DDBJ whole genome shotgun (WGS) entry which is preliminary data.</text>
</comment>